<name>A0A6H5GYX0_9HEMI</name>
<gene>
    <name evidence="1" type="ORF">NTEN_LOCUS11896</name>
</gene>
<proteinExistence type="predicted"/>
<protein>
    <submittedName>
        <fullName evidence="1">Uncharacterized protein</fullName>
    </submittedName>
</protein>
<feature type="non-terminal residue" evidence="1">
    <location>
        <position position="1"/>
    </location>
</feature>
<reference evidence="1 2" key="1">
    <citation type="submission" date="2020-02" db="EMBL/GenBank/DDBJ databases">
        <authorList>
            <person name="Ferguson B K."/>
        </authorList>
    </citation>
    <scope>NUCLEOTIDE SEQUENCE [LARGE SCALE GENOMIC DNA]</scope>
</reference>
<dbReference type="Proteomes" id="UP000479000">
    <property type="component" value="Unassembled WGS sequence"/>
</dbReference>
<evidence type="ECO:0000313" key="1">
    <source>
        <dbReference type="EMBL" id="CAB0006419.1"/>
    </source>
</evidence>
<organism evidence="1 2">
    <name type="scientific">Nesidiocoris tenuis</name>
    <dbReference type="NCBI Taxonomy" id="355587"/>
    <lineage>
        <taxon>Eukaryota</taxon>
        <taxon>Metazoa</taxon>
        <taxon>Ecdysozoa</taxon>
        <taxon>Arthropoda</taxon>
        <taxon>Hexapoda</taxon>
        <taxon>Insecta</taxon>
        <taxon>Pterygota</taxon>
        <taxon>Neoptera</taxon>
        <taxon>Paraneoptera</taxon>
        <taxon>Hemiptera</taxon>
        <taxon>Heteroptera</taxon>
        <taxon>Panheteroptera</taxon>
        <taxon>Cimicomorpha</taxon>
        <taxon>Miridae</taxon>
        <taxon>Dicyphina</taxon>
        <taxon>Nesidiocoris</taxon>
    </lineage>
</organism>
<keyword evidence="2" id="KW-1185">Reference proteome</keyword>
<dbReference type="AlphaFoldDB" id="A0A6H5GYX0"/>
<sequence>VSVCLRVCVPSLSVSQCLTVSVWLKSQCVSSLSVSQSVRVSVCFRVSVCLRVSLSQCVSECQCLSVSHVSHKSKTVMFHRTIPSSSNLRHYQLKSDRLAGRNREFLNFGLGSRSENSRVTRRPLNGFESLPEGRYIAGYSENYPKWFSISCLQCFTPMGPHHHENLDQVYAT</sequence>
<evidence type="ECO:0000313" key="2">
    <source>
        <dbReference type="Proteomes" id="UP000479000"/>
    </source>
</evidence>
<dbReference type="EMBL" id="CADCXU010017649">
    <property type="protein sequence ID" value="CAB0006419.1"/>
    <property type="molecule type" value="Genomic_DNA"/>
</dbReference>
<accession>A0A6H5GYX0</accession>